<dbReference type="EMBL" id="LN885086">
    <property type="protein sequence ID" value="CUQ65107.1"/>
    <property type="molecule type" value="Genomic_DNA"/>
</dbReference>
<evidence type="ECO:0000313" key="1">
    <source>
        <dbReference type="EMBL" id="CUQ65107.1"/>
    </source>
</evidence>
<organism evidence="1 2">
    <name type="scientific">Candidatus Nitrospira inopinata</name>
    <dbReference type="NCBI Taxonomy" id="1715989"/>
    <lineage>
        <taxon>Bacteria</taxon>
        <taxon>Pseudomonadati</taxon>
        <taxon>Nitrospirota</taxon>
        <taxon>Nitrospiria</taxon>
        <taxon>Nitrospirales</taxon>
        <taxon>Nitrospiraceae</taxon>
        <taxon>Nitrospira</taxon>
    </lineage>
</organism>
<name>A0A0S4KL42_9BACT</name>
<evidence type="ECO:0000313" key="2">
    <source>
        <dbReference type="Proteomes" id="UP000066284"/>
    </source>
</evidence>
<reference evidence="2" key="1">
    <citation type="submission" date="2015-09" db="EMBL/GenBank/DDBJ databases">
        <authorList>
            <person name="Daims H."/>
        </authorList>
    </citation>
    <scope>NUCLEOTIDE SEQUENCE [LARGE SCALE GENOMIC DNA]</scope>
</reference>
<dbReference type="RefSeq" id="WP_062481806.1">
    <property type="nucleotide sequence ID" value="NZ_LN885086.1"/>
</dbReference>
<gene>
    <name evidence="1" type="ORF">NITINOP_0131</name>
</gene>
<dbReference type="OrthoDB" id="270003at2"/>
<proteinExistence type="predicted"/>
<protein>
    <submittedName>
        <fullName evidence="1">Uncharacterized protein</fullName>
    </submittedName>
</protein>
<accession>A0A0S4KL42</accession>
<sequence>MPVENNFQHDDLSRKNPGERLCVSELTSTAKVESPAWYDAMVQCGRRLSDAGIRAVVFSHGSIHGTDVFGAQRLDEAGGLKRGYSRGVSGLDALLSLMREGDNGISPFPGGRKPPFPNDEETQAWLDGQAGDAGNFTNTYVALARQALNGRTSRPLLCVRFLWSSEHHHLGRAIAAVGLLDSLAALCERHRIGQGERILIQAHGQAGLVLALVSNLLCPNSITGRSELLRILTSYAARTRQPELADAVVRLERALERGPLLNGATLDVVTLGTPVRYGWDPSGVGKLLHIVNHRHLRTDGKIWLAKMELPQLTVEMPIAWGGDYVQQLAVAGSDALPATEEAKAANKAVWEIVEPYDGFERWLECARRAVRFPTEGRCLSVDYKDCTGSQNVRDHYYGHAAYTRMDAMLFNALEIVRLLYASDGSPPMRGDAGVAGG</sequence>
<dbReference type="AlphaFoldDB" id="A0A0S4KL42"/>
<keyword evidence="2" id="KW-1185">Reference proteome</keyword>
<dbReference type="KEGG" id="nio:NITINOP_0131"/>
<dbReference type="Proteomes" id="UP000066284">
    <property type="component" value="Chromosome 1"/>
</dbReference>